<evidence type="ECO:0000256" key="3">
    <source>
        <dbReference type="ARBA" id="ARBA00022692"/>
    </source>
</evidence>
<feature type="transmembrane region" description="Helical" evidence="6">
    <location>
        <begin position="68"/>
        <end position="85"/>
    </location>
</feature>
<evidence type="ECO:0000256" key="1">
    <source>
        <dbReference type="ARBA" id="ARBA00004651"/>
    </source>
</evidence>
<keyword evidence="9" id="KW-1185">Reference proteome</keyword>
<dbReference type="Pfam" id="PF00892">
    <property type="entry name" value="EamA"/>
    <property type="match status" value="2"/>
</dbReference>
<feature type="transmembrane region" description="Helical" evidence="6">
    <location>
        <begin position="212"/>
        <end position="231"/>
    </location>
</feature>
<dbReference type="PANTHER" id="PTHR32322:SF18">
    <property type="entry name" value="S-ADENOSYLMETHIONINE_S-ADENOSYLHOMOCYSTEINE TRANSPORTER"/>
    <property type="match status" value="1"/>
</dbReference>
<gene>
    <name evidence="8" type="ORF">MTBBW1_1880001</name>
</gene>
<evidence type="ECO:0000313" key="8">
    <source>
        <dbReference type="EMBL" id="SLM29564.1"/>
    </source>
</evidence>
<dbReference type="InterPro" id="IPR000620">
    <property type="entry name" value="EamA_dom"/>
</dbReference>
<organism evidence="8 9">
    <name type="scientific">Desulfamplus magnetovallimortis</name>
    <dbReference type="NCBI Taxonomy" id="1246637"/>
    <lineage>
        <taxon>Bacteria</taxon>
        <taxon>Pseudomonadati</taxon>
        <taxon>Thermodesulfobacteriota</taxon>
        <taxon>Desulfobacteria</taxon>
        <taxon>Desulfobacterales</taxon>
        <taxon>Desulfobacteraceae</taxon>
        <taxon>Desulfamplus</taxon>
    </lineage>
</organism>
<dbReference type="RefSeq" id="WP_245809492.1">
    <property type="nucleotide sequence ID" value="NZ_LT828554.1"/>
</dbReference>
<feature type="transmembrane region" description="Helical" evidence="6">
    <location>
        <begin position="268"/>
        <end position="286"/>
    </location>
</feature>
<protein>
    <recommendedName>
        <fullName evidence="7">EamA domain-containing protein</fullName>
    </recommendedName>
</protein>
<dbReference type="GO" id="GO:0005886">
    <property type="term" value="C:plasma membrane"/>
    <property type="evidence" value="ECO:0007669"/>
    <property type="project" value="UniProtKB-SubCell"/>
</dbReference>
<feature type="transmembrane region" description="Helical" evidence="6">
    <location>
        <begin position="153"/>
        <end position="171"/>
    </location>
</feature>
<dbReference type="EMBL" id="FWEV01000099">
    <property type="protein sequence ID" value="SLM29564.1"/>
    <property type="molecule type" value="Genomic_DNA"/>
</dbReference>
<dbReference type="PANTHER" id="PTHR32322">
    <property type="entry name" value="INNER MEMBRANE TRANSPORTER"/>
    <property type="match status" value="1"/>
</dbReference>
<feature type="transmembrane region" description="Helical" evidence="6">
    <location>
        <begin position="124"/>
        <end position="141"/>
    </location>
</feature>
<name>A0A1W1HAN9_9BACT</name>
<evidence type="ECO:0000256" key="5">
    <source>
        <dbReference type="ARBA" id="ARBA00023136"/>
    </source>
</evidence>
<feature type="domain" description="EamA" evidence="7">
    <location>
        <begin position="153"/>
        <end position="283"/>
    </location>
</feature>
<reference evidence="8 9" key="1">
    <citation type="submission" date="2017-03" db="EMBL/GenBank/DDBJ databases">
        <authorList>
            <person name="Afonso C.L."/>
            <person name="Miller P.J."/>
            <person name="Scott M.A."/>
            <person name="Spackman E."/>
            <person name="Goraichik I."/>
            <person name="Dimitrov K.M."/>
            <person name="Suarez D.L."/>
            <person name="Swayne D.E."/>
        </authorList>
    </citation>
    <scope>NUCLEOTIDE SEQUENCE [LARGE SCALE GENOMIC DNA]</scope>
    <source>
        <strain evidence="8">PRJEB14757</strain>
    </source>
</reference>
<dbReference type="AlphaFoldDB" id="A0A1W1HAN9"/>
<feature type="domain" description="EamA" evidence="7">
    <location>
        <begin position="5"/>
        <end position="140"/>
    </location>
</feature>
<evidence type="ECO:0000256" key="6">
    <source>
        <dbReference type="SAM" id="Phobius"/>
    </source>
</evidence>
<comment type="subcellular location">
    <subcellularLocation>
        <location evidence="1">Cell membrane</location>
        <topology evidence="1">Multi-pass membrane protein</topology>
    </subcellularLocation>
</comment>
<keyword evidence="4 6" id="KW-1133">Transmembrane helix</keyword>
<evidence type="ECO:0000256" key="4">
    <source>
        <dbReference type="ARBA" id="ARBA00022989"/>
    </source>
</evidence>
<feature type="transmembrane region" description="Helical" evidence="6">
    <location>
        <begin position="243"/>
        <end position="262"/>
    </location>
</feature>
<accession>A0A1W1HAN9</accession>
<evidence type="ECO:0000256" key="2">
    <source>
        <dbReference type="ARBA" id="ARBA00022475"/>
    </source>
</evidence>
<dbReference type="STRING" id="1246637.MTBBW1_1880001"/>
<keyword evidence="2" id="KW-1003">Cell membrane</keyword>
<feature type="transmembrane region" description="Helical" evidence="6">
    <location>
        <begin position="97"/>
        <end position="117"/>
    </location>
</feature>
<keyword evidence="3 6" id="KW-0812">Transmembrane</keyword>
<dbReference type="InterPro" id="IPR037185">
    <property type="entry name" value="EmrE-like"/>
</dbReference>
<proteinExistence type="predicted"/>
<feature type="transmembrane region" description="Helical" evidence="6">
    <location>
        <begin position="32"/>
        <end position="53"/>
    </location>
</feature>
<dbReference type="InterPro" id="IPR050638">
    <property type="entry name" value="AA-Vitamin_Transporters"/>
</dbReference>
<feature type="transmembrane region" description="Helical" evidence="6">
    <location>
        <begin position="183"/>
        <end position="206"/>
    </location>
</feature>
<dbReference type="Proteomes" id="UP000191931">
    <property type="component" value="Unassembled WGS sequence"/>
</dbReference>
<dbReference type="SUPFAM" id="SSF103481">
    <property type="entry name" value="Multidrug resistance efflux transporter EmrE"/>
    <property type="match status" value="2"/>
</dbReference>
<evidence type="ECO:0000259" key="7">
    <source>
        <dbReference type="Pfam" id="PF00892"/>
    </source>
</evidence>
<sequence>MIKKEYALGLLTVLFWSTSATAFKLTLQHMDVLQLLFYSIIAAVLILGIYLLIQGKIDRVFKLSRKEYQFYVLLGVLNPFAYYLMVIKAYDLLPAQIVQPINYTWVVTLSLLSVPLLKQPLSRLQMLATLICYSGVVILSYRDSTTGLQLNYFGIFLAVACTFIWALYWIYNVRSKQDPIIAIFLNFLFSIPFVGSACLLFSSFTLSNWKGLYGACWIGCFEFGFPFITWITALKSVKNTNNVTNLIFMTPFMSLIFIRTVLGEELLPQTYFGLMFILAGIFIQRYEEYSSFKSDS</sequence>
<keyword evidence="5 6" id="KW-0472">Membrane</keyword>
<evidence type="ECO:0000313" key="9">
    <source>
        <dbReference type="Proteomes" id="UP000191931"/>
    </source>
</evidence>